<comment type="similarity">
    <text evidence="1">Belongs to the short-chain dehydrogenases/reductases (SDR) family.</text>
</comment>
<dbReference type="EMBL" id="JAOANI010000002">
    <property type="protein sequence ID" value="MCT7357496.1"/>
    <property type="molecule type" value="Genomic_DNA"/>
</dbReference>
<dbReference type="PANTHER" id="PTHR42760:SF133">
    <property type="entry name" value="3-OXOACYL-[ACYL-CARRIER-PROTEIN] REDUCTASE"/>
    <property type="match status" value="1"/>
</dbReference>
<dbReference type="SUPFAM" id="SSF51735">
    <property type="entry name" value="NAD(P)-binding Rossmann-fold domains"/>
    <property type="match status" value="1"/>
</dbReference>
<name>A0A9X3AEQ7_9GAMM</name>
<comment type="caution">
    <text evidence="3">The sequence shown here is derived from an EMBL/GenBank/DDBJ whole genome shotgun (WGS) entry which is preliminary data.</text>
</comment>
<proteinExistence type="inferred from homology"/>
<keyword evidence="4" id="KW-1185">Reference proteome</keyword>
<dbReference type="PANTHER" id="PTHR42760">
    <property type="entry name" value="SHORT-CHAIN DEHYDROGENASES/REDUCTASES FAMILY MEMBER"/>
    <property type="match status" value="1"/>
</dbReference>
<dbReference type="Pfam" id="PF13561">
    <property type="entry name" value="adh_short_C2"/>
    <property type="match status" value="1"/>
</dbReference>
<dbReference type="NCBIfam" id="NF006619">
    <property type="entry name" value="PRK09186.1"/>
    <property type="match status" value="1"/>
</dbReference>
<dbReference type="InterPro" id="IPR002347">
    <property type="entry name" value="SDR_fam"/>
</dbReference>
<dbReference type="GO" id="GO:0016616">
    <property type="term" value="F:oxidoreductase activity, acting on the CH-OH group of donors, NAD or NADP as acceptor"/>
    <property type="evidence" value="ECO:0007669"/>
    <property type="project" value="TreeGrafter"/>
</dbReference>
<dbReference type="RefSeq" id="WP_260974430.1">
    <property type="nucleotide sequence ID" value="NZ_JAOANI010000002.1"/>
</dbReference>
<protein>
    <submittedName>
        <fullName evidence="3">Oxidoreductase</fullName>
    </submittedName>
</protein>
<dbReference type="InterPro" id="IPR036291">
    <property type="entry name" value="NAD(P)-bd_dom_sf"/>
</dbReference>
<dbReference type="AlphaFoldDB" id="A0A9X3AEQ7"/>
<organism evidence="3 4">
    <name type="scientific">Thalassolituus pacificus</name>
    <dbReference type="NCBI Taxonomy" id="2975440"/>
    <lineage>
        <taxon>Bacteria</taxon>
        <taxon>Pseudomonadati</taxon>
        <taxon>Pseudomonadota</taxon>
        <taxon>Gammaproteobacteria</taxon>
        <taxon>Oceanospirillales</taxon>
        <taxon>Oceanospirillaceae</taxon>
        <taxon>Thalassolituus</taxon>
    </lineage>
</organism>
<dbReference type="Gene3D" id="3.40.50.720">
    <property type="entry name" value="NAD(P)-binding Rossmann-like Domain"/>
    <property type="match status" value="1"/>
</dbReference>
<accession>A0A9X3AEQ7</accession>
<dbReference type="Proteomes" id="UP001147830">
    <property type="component" value="Unassembled WGS sequence"/>
</dbReference>
<reference evidence="3" key="1">
    <citation type="journal article" date="2022" name="Front. Microbiol.">
        <title>Genome-based taxonomic rearrangement of Oceanobacter-related bacteria including the description of Thalassolituus hydrocarbonoclasticus sp. nov. and Thalassolituus pacificus sp. nov. and emended description of the genus Thalassolituus.</title>
        <authorList>
            <person name="Dong C."/>
            <person name="Wei L."/>
            <person name="Wang J."/>
            <person name="Lai Q."/>
            <person name="Huang Z."/>
            <person name="Shao Z."/>
        </authorList>
    </citation>
    <scope>NUCLEOTIDE SEQUENCE</scope>
    <source>
        <strain evidence="3">59MF3M-4</strain>
    </source>
</reference>
<keyword evidence="2" id="KW-0560">Oxidoreductase</keyword>
<evidence type="ECO:0000313" key="3">
    <source>
        <dbReference type="EMBL" id="MCT7357496.1"/>
    </source>
</evidence>
<gene>
    <name evidence="3" type="ORF">NYR02_00475</name>
</gene>
<evidence type="ECO:0000313" key="4">
    <source>
        <dbReference type="Proteomes" id="UP001147830"/>
    </source>
</evidence>
<evidence type="ECO:0000256" key="2">
    <source>
        <dbReference type="ARBA" id="ARBA00023002"/>
    </source>
</evidence>
<dbReference type="PRINTS" id="PR00080">
    <property type="entry name" value="SDRFAMILY"/>
</dbReference>
<evidence type="ECO:0000256" key="1">
    <source>
        <dbReference type="ARBA" id="ARBA00006484"/>
    </source>
</evidence>
<dbReference type="PRINTS" id="PR00081">
    <property type="entry name" value="GDHRDH"/>
</dbReference>
<sequence>MPIKKTVVITGAAGLIGTSFCNAVASHGYNLVIADNNEERSEALAAKIRSDGHQAYACIFDATRPNDIQKLLDTSLTRFGNVHALVNNLYIRSGNYGADFFDVTYNDFSQNLSDNVTPYFELSKIFSRHFCSVNSGTIINIASVYGCIAPKFEIYDNTKMTMPVEYAAIKSAILHLTRYMAKRLKGYNIRVNAISPGGILDDQPETFLKAYGDNCSSKGMLSPDDLCGTLLFLLSEESRYINGQNMIVDDGFTL</sequence>
<reference evidence="3" key="2">
    <citation type="submission" date="2022-08" db="EMBL/GenBank/DDBJ databases">
        <authorList>
            <person name="Dong C."/>
        </authorList>
    </citation>
    <scope>NUCLEOTIDE SEQUENCE</scope>
    <source>
        <strain evidence="3">59MF3M-4</strain>
    </source>
</reference>